<organism evidence="2 3">
    <name type="scientific">Corynebacterium oculi</name>
    <dbReference type="NCBI Taxonomy" id="1544416"/>
    <lineage>
        <taxon>Bacteria</taxon>
        <taxon>Bacillati</taxon>
        <taxon>Actinomycetota</taxon>
        <taxon>Actinomycetes</taxon>
        <taxon>Mycobacteriales</taxon>
        <taxon>Corynebacteriaceae</taxon>
        <taxon>Corynebacterium</taxon>
    </lineage>
</organism>
<dbReference type="OrthoDB" id="9774673at2"/>
<evidence type="ECO:0000256" key="1">
    <source>
        <dbReference type="SAM" id="MobiDB-lite"/>
    </source>
</evidence>
<reference evidence="2 3" key="1">
    <citation type="submission" date="2015-10" db="EMBL/GenBank/DDBJ databases">
        <title>Corynebacteirum lowii and Corynebacterium oculi species nova, derived from human clinical disease and and emended description of Corynebacterium mastiditis.</title>
        <authorList>
            <person name="Bernard K."/>
            <person name="Pacheco A.L."/>
            <person name="Mcdougall C."/>
            <person name="Burtx T."/>
            <person name="Weibe D."/>
            <person name="Tyler S."/>
            <person name="Olson A.B."/>
            <person name="Cnockaert M."/>
            <person name="Eguchi H."/>
            <person name="Kuwahara T."/>
            <person name="Nakayama-Imaohji H."/>
            <person name="Boudewijins M."/>
            <person name="Van Hoecke F."/>
            <person name="Bernier A.-M."/>
            <person name="Vandamme P."/>
        </authorList>
    </citation>
    <scope>NUCLEOTIDE SEQUENCE [LARGE SCALE GENOMIC DNA]</scope>
    <source>
        <strain evidence="2 3">NML 130210</strain>
    </source>
</reference>
<dbReference type="AlphaFoldDB" id="A0A0Q0YP87"/>
<gene>
    <name evidence="2" type="ORF">Cocul_01075</name>
</gene>
<name>A0A0Q0YP87_9CORY</name>
<dbReference type="EMBL" id="LKST01000002">
    <property type="protein sequence ID" value="KQB84278.1"/>
    <property type="molecule type" value="Genomic_DNA"/>
</dbReference>
<keyword evidence="3" id="KW-1185">Reference proteome</keyword>
<dbReference type="InterPro" id="IPR025247">
    <property type="entry name" value="EcoRI-like_methylase"/>
</dbReference>
<evidence type="ECO:0008006" key="4">
    <source>
        <dbReference type="Google" id="ProtNLM"/>
    </source>
</evidence>
<evidence type="ECO:0000313" key="2">
    <source>
        <dbReference type="EMBL" id="KQB84278.1"/>
    </source>
</evidence>
<proteinExistence type="predicted"/>
<feature type="compositionally biased region" description="Polar residues" evidence="1">
    <location>
        <begin position="350"/>
        <end position="363"/>
    </location>
</feature>
<feature type="region of interest" description="Disordered" evidence="1">
    <location>
        <begin position="350"/>
        <end position="378"/>
    </location>
</feature>
<dbReference type="STRING" id="1544416.Cocul_01075"/>
<comment type="caution">
    <text evidence="2">The sequence shown here is derived from an EMBL/GenBank/DDBJ whole genome shotgun (WGS) entry which is preliminary data.</text>
</comment>
<accession>A0A0Q0YP87</accession>
<dbReference type="Pfam" id="PF13651">
    <property type="entry name" value="EcoRI_methylase"/>
    <property type="match status" value="1"/>
</dbReference>
<evidence type="ECO:0000313" key="3">
    <source>
        <dbReference type="Proteomes" id="UP000050517"/>
    </source>
</evidence>
<dbReference type="InterPro" id="IPR018247">
    <property type="entry name" value="EF_Hand_1_Ca_BS"/>
</dbReference>
<sequence>MAGNVDLGAAKAARNDEFYTQWNDIEIEMQAYLEYDPDVFRGKTVLLPCDDPGASNFTKYFALNFEKFGLKKLISTSYAPASNPAVTEKGQTLLNFELGEDQDEKFNEDDTWYRGRIYIMEQGVDLNDDGKLNKEDLKWDYLAGDGDFRSEEVTKLRDEADIVVTNPPFSLFREFLAWLLEGDVEFAVIGNMNAVTYKEVFPLIRDNRLWLGATRDGGGAMWFRIPEDAPVKNSGQRTDPDGTRWQTIGSSAWFTNIEHGRRHEPLVLMTMEDNLIYGLKAVKDAGYPRYDNYDAIEVPKVLGIPSDYEGIMGVPITFLGKYTPEQFEILGITKTWDDPTGLKKKTYPTQTQVGRDGKTSSVGKLNDGAAIPHATPPEDTTYYEVDGQFFTQPYARVLIRHRRPEAKES</sequence>
<dbReference type="Proteomes" id="UP000050517">
    <property type="component" value="Unassembled WGS sequence"/>
</dbReference>
<dbReference type="PROSITE" id="PS00018">
    <property type="entry name" value="EF_HAND_1"/>
    <property type="match status" value="1"/>
</dbReference>
<protein>
    <recommendedName>
        <fullName evidence="4">DNA methyltransferase</fullName>
    </recommendedName>
</protein>
<dbReference type="PATRIC" id="fig|1544416.3.peg.1081"/>